<dbReference type="AlphaFoldDB" id="A0A1I3SVT7"/>
<dbReference type="Proteomes" id="UP000199518">
    <property type="component" value="Unassembled WGS sequence"/>
</dbReference>
<dbReference type="EMBL" id="FOQD01000026">
    <property type="protein sequence ID" value="SFJ62948.1"/>
    <property type="molecule type" value="Genomic_DNA"/>
</dbReference>
<feature type="compositionally biased region" description="Polar residues" evidence="1">
    <location>
        <begin position="140"/>
        <end position="151"/>
    </location>
</feature>
<sequence length="250" mass="27097">MKTSLNELLLQKCVDGELTEAERTALLKELHSSGSLDRWRTLALSFVENQVLAKAFEPAPQEIALPTPARAQPLPMWRRQIRPWVSVAASLMVGTMMGIGAHFVLKTDSNPNAPGGLAATSSPTSSPIPRPNNEPIRSNLVRNSNAPSASLVNPRVGSGGSSVTPVMNVNLGGSAGSGNQPMSVPVYSPEQWQSIPQSGTLTAIPEDVQRMLEAEGYTLDRERQWYRAPLEDGREILVPAETVRVRRTVQ</sequence>
<dbReference type="RefSeq" id="WP_092056917.1">
    <property type="nucleotide sequence ID" value="NZ_FOQD01000026.1"/>
</dbReference>
<organism evidence="2 3">
    <name type="scientific">Planctomicrobium piriforme</name>
    <dbReference type="NCBI Taxonomy" id="1576369"/>
    <lineage>
        <taxon>Bacteria</taxon>
        <taxon>Pseudomonadati</taxon>
        <taxon>Planctomycetota</taxon>
        <taxon>Planctomycetia</taxon>
        <taxon>Planctomycetales</taxon>
        <taxon>Planctomycetaceae</taxon>
        <taxon>Planctomicrobium</taxon>
    </lineage>
</organism>
<dbReference type="OrthoDB" id="271784at2"/>
<keyword evidence="3" id="KW-1185">Reference proteome</keyword>
<protein>
    <submittedName>
        <fullName evidence="2">Uncharacterized protein</fullName>
    </submittedName>
</protein>
<feature type="region of interest" description="Disordered" evidence="1">
    <location>
        <begin position="114"/>
        <end position="165"/>
    </location>
</feature>
<name>A0A1I3SVT7_9PLAN</name>
<evidence type="ECO:0000313" key="3">
    <source>
        <dbReference type="Proteomes" id="UP000199518"/>
    </source>
</evidence>
<gene>
    <name evidence="2" type="ORF">SAMN05421753_12610</name>
</gene>
<evidence type="ECO:0000256" key="1">
    <source>
        <dbReference type="SAM" id="MobiDB-lite"/>
    </source>
</evidence>
<reference evidence="3" key="1">
    <citation type="submission" date="2016-10" db="EMBL/GenBank/DDBJ databases">
        <authorList>
            <person name="Varghese N."/>
            <person name="Submissions S."/>
        </authorList>
    </citation>
    <scope>NUCLEOTIDE SEQUENCE [LARGE SCALE GENOMIC DNA]</scope>
    <source>
        <strain evidence="3">DSM 26348</strain>
    </source>
</reference>
<accession>A0A1I3SVT7</accession>
<dbReference type="STRING" id="1576369.SAMN05421753_12610"/>
<evidence type="ECO:0000313" key="2">
    <source>
        <dbReference type="EMBL" id="SFJ62948.1"/>
    </source>
</evidence>
<proteinExistence type="predicted"/>